<reference evidence="2 3" key="1">
    <citation type="submission" date="2016-08" db="EMBL/GenBank/DDBJ databases">
        <title>A Parts List for Fungal Cellulosomes Revealed by Comparative Genomics.</title>
        <authorList>
            <consortium name="DOE Joint Genome Institute"/>
            <person name="Haitjema C.H."/>
            <person name="Gilmore S.P."/>
            <person name="Henske J.K."/>
            <person name="Solomon K.V."/>
            <person name="De Groot R."/>
            <person name="Kuo A."/>
            <person name="Mondo S.J."/>
            <person name="Salamov A.A."/>
            <person name="Labutti K."/>
            <person name="Zhao Z."/>
            <person name="Chiniquy J."/>
            <person name="Barry K."/>
            <person name="Brewer H.M."/>
            <person name="Purvine S.O."/>
            <person name="Wright A.T."/>
            <person name="Boxma B."/>
            <person name="Van Alen T."/>
            <person name="Hackstein J.H."/>
            <person name="Baker S.E."/>
            <person name="Grigoriev I.V."/>
            <person name="O'Malley M.A."/>
        </authorList>
    </citation>
    <scope>NUCLEOTIDE SEQUENCE [LARGE SCALE GENOMIC DNA]</scope>
    <source>
        <strain evidence="2 3">G1</strain>
    </source>
</reference>
<evidence type="ECO:0000313" key="3">
    <source>
        <dbReference type="Proteomes" id="UP000193920"/>
    </source>
</evidence>
<feature type="compositionally biased region" description="Basic and acidic residues" evidence="1">
    <location>
        <begin position="7"/>
        <end position="16"/>
    </location>
</feature>
<proteinExistence type="predicted"/>
<feature type="region of interest" description="Disordered" evidence="1">
    <location>
        <begin position="242"/>
        <end position="275"/>
    </location>
</feature>
<organism evidence="2 3">
    <name type="scientific">Neocallimastix californiae</name>
    <dbReference type="NCBI Taxonomy" id="1754190"/>
    <lineage>
        <taxon>Eukaryota</taxon>
        <taxon>Fungi</taxon>
        <taxon>Fungi incertae sedis</taxon>
        <taxon>Chytridiomycota</taxon>
        <taxon>Chytridiomycota incertae sedis</taxon>
        <taxon>Neocallimastigomycetes</taxon>
        <taxon>Neocallimastigales</taxon>
        <taxon>Neocallimastigaceae</taxon>
        <taxon>Neocallimastix</taxon>
    </lineage>
</organism>
<feature type="region of interest" description="Disordered" evidence="1">
    <location>
        <begin position="48"/>
        <end position="69"/>
    </location>
</feature>
<feature type="compositionally biased region" description="Polar residues" evidence="1">
    <location>
        <begin position="18"/>
        <end position="27"/>
    </location>
</feature>
<accession>A0A1Y2D8K5</accession>
<keyword evidence="3" id="KW-1185">Reference proteome</keyword>
<dbReference type="Proteomes" id="UP000193920">
    <property type="component" value="Unassembled WGS sequence"/>
</dbReference>
<protein>
    <submittedName>
        <fullName evidence="2">Uncharacterized protein</fullName>
    </submittedName>
</protein>
<feature type="compositionally biased region" description="Low complexity" evidence="1">
    <location>
        <begin position="306"/>
        <end position="324"/>
    </location>
</feature>
<sequence length="381" mass="45165">MISHILSKNDDLKKGTNEAMNDRSNTLNREKEDFINNYQKASKIRKLNNNNNNNNNFKRNDRVGIETSSPSPQTILPKYAIEIFFKQFLDQFFQEFHYMERVILNDQLDVDAFLFRNMTLKESYEKYCPQYPYHNSSSLNSLPPDVICTNYNQYRQYSNTMKEVTEVDNDDRGIQYQYFQQLYHHDFYFPLYDSLQKIQSLMILISKSSCTLYIYTLTLLLKECRKHLQSYFQYIESVHTIKGGEEDDNNNNSENDTTIDEFEEENLKNDENSSYHEEKLKEEYFFSRELDRFMETYLMISTHSHSSDYSSSSLSPSSSSTTTTPPSPFYFPSPSLPYGSLIKLKMSQLLNQLKILSKDWNEIKFLRYEMIQDFNNLPSNV</sequence>
<dbReference type="AlphaFoldDB" id="A0A1Y2D8K5"/>
<gene>
    <name evidence="2" type="ORF">LY90DRAFT_507073</name>
</gene>
<evidence type="ECO:0000313" key="2">
    <source>
        <dbReference type="EMBL" id="ORY55593.1"/>
    </source>
</evidence>
<dbReference type="EMBL" id="MCOG01000077">
    <property type="protein sequence ID" value="ORY55593.1"/>
    <property type="molecule type" value="Genomic_DNA"/>
</dbReference>
<feature type="region of interest" description="Disordered" evidence="1">
    <location>
        <begin position="306"/>
        <end position="329"/>
    </location>
</feature>
<feature type="compositionally biased region" description="Basic and acidic residues" evidence="1">
    <location>
        <begin position="265"/>
        <end position="275"/>
    </location>
</feature>
<feature type="region of interest" description="Disordered" evidence="1">
    <location>
        <begin position="1"/>
        <end position="28"/>
    </location>
</feature>
<evidence type="ECO:0000256" key="1">
    <source>
        <dbReference type="SAM" id="MobiDB-lite"/>
    </source>
</evidence>
<name>A0A1Y2D8K5_9FUNG</name>
<comment type="caution">
    <text evidence="2">The sequence shown here is derived from an EMBL/GenBank/DDBJ whole genome shotgun (WGS) entry which is preliminary data.</text>
</comment>